<gene>
    <name evidence="1" type="ORF">PIB30_095033</name>
</gene>
<protein>
    <submittedName>
        <fullName evidence="1">Uncharacterized protein</fullName>
    </submittedName>
</protein>
<accession>A0ABU6SY15</accession>
<keyword evidence="2" id="KW-1185">Reference proteome</keyword>
<evidence type="ECO:0000313" key="2">
    <source>
        <dbReference type="Proteomes" id="UP001341840"/>
    </source>
</evidence>
<dbReference type="EMBL" id="JASCZI010062557">
    <property type="protein sequence ID" value="MED6140623.1"/>
    <property type="molecule type" value="Genomic_DNA"/>
</dbReference>
<proteinExistence type="predicted"/>
<evidence type="ECO:0000313" key="1">
    <source>
        <dbReference type="EMBL" id="MED6140623.1"/>
    </source>
</evidence>
<dbReference type="Proteomes" id="UP001341840">
    <property type="component" value="Unassembled WGS sequence"/>
</dbReference>
<organism evidence="1 2">
    <name type="scientific">Stylosanthes scabra</name>
    <dbReference type="NCBI Taxonomy" id="79078"/>
    <lineage>
        <taxon>Eukaryota</taxon>
        <taxon>Viridiplantae</taxon>
        <taxon>Streptophyta</taxon>
        <taxon>Embryophyta</taxon>
        <taxon>Tracheophyta</taxon>
        <taxon>Spermatophyta</taxon>
        <taxon>Magnoliopsida</taxon>
        <taxon>eudicotyledons</taxon>
        <taxon>Gunneridae</taxon>
        <taxon>Pentapetalae</taxon>
        <taxon>rosids</taxon>
        <taxon>fabids</taxon>
        <taxon>Fabales</taxon>
        <taxon>Fabaceae</taxon>
        <taxon>Papilionoideae</taxon>
        <taxon>50 kb inversion clade</taxon>
        <taxon>dalbergioids sensu lato</taxon>
        <taxon>Dalbergieae</taxon>
        <taxon>Pterocarpus clade</taxon>
        <taxon>Stylosanthes</taxon>
    </lineage>
</organism>
<name>A0ABU6SY15_9FABA</name>
<sequence length="97" mass="10414">MFWIDLGGLKLHDGPRSLAAACFATSFLVTISASLNAIASAANGEEQNLIEVEAVSRFPSWSLNTSASDPLLEIKEKDASVLHLVQSLIGGRQVFRN</sequence>
<reference evidence="1 2" key="1">
    <citation type="journal article" date="2023" name="Plants (Basel)">
        <title>Bridging the Gap: Combining Genomics and Transcriptomics Approaches to Understand Stylosanthes scabra, an Orphan Legume from the Brazilian Caatinga.</title>
        <authorList>
            <person name="Ferreira-Neto J.R.C."/>
            <person name="da Silva M.D."/>
            <person name="Binneck E."/>
            <person name="de Melo N.F."/>
            <person name="da Silva R.H."/>
            <person name="de Melo A.L.T.M."/>
            <person name="Pandolfi V."/>
            <person name="Bustamante F.O."/>
            <person name="Brasileiro-Vidal A.C."/>
            <person name="Benko-Iseppon A.M."/>
        </authorList>
    </citation>
    <scope>NUCLEOTIDE SEQUENCE [LARGE SCALE GENOMIC DNA]</scope>
    <source>
        <tissue evidence="1">Leaves</tissue>
    </source>
</reference>
<comment type="caution">
    <text evidence="1">The sequence shown here is derived from an EMBL/GenBank/DDBJ whole genome shotgun (WGS) entry which is preliminary data.</text>
</comment>